<evidence type="ECO:0000313" key="3">
    <source>
        <dbReference type="Proteomes" id="UP000471648"/>
    </source>
</evidence>
<dbReference type="InterPro" id="IPR001173">
    <property type="entry name" value="Glyco_trans_2-like"/>
</dbReference>
<comment type="caution">
    <text evidence="2">The sequence shown here is derived from an EMBL/GenBank/DDBJ whole genome shotgun (WGS) entry which is preliminary data.</text>
</comment>
<keyword evidence="2" id="KW-0808">Transferase</keyword>
<name>A0A6N9VC75_STRMI</name>
<dbReference type="RefSeq" id="WP_164358209.1">
    <property type="nucleotide sequence ID" value="NZ_JAAGME010001046.1"/>
</dbReference>
<reference evidence="2 3" key="1">
    <citation type="submission" date="2020-01" db="EMBL/GenBank/DDBJ databases">
        <title>Insect and environment-associated Actinomycetes.</title>
        <authorList>
            <person name="Currrie C."/>
            <person name="Chevrette M."/>
            <person name="Carlson C."/>
            <person name="Stubbendieck R."/>
            <person name="Wendt-Pienkowski E."/>
        </authorList>
    </citation>
    <scope>NUCLEOTIDE SEQUENCE [LARGE SCALE GENOMIC DNA]</scope>
    <source>
        <strain evidence="2 3">SID14438</strain>
    </source>
</reference>
<dbReference type="InterPro" id="IPR029044">
    <property type="entry name" value="Nucleotide-diphossugar_trans"/>
</dbReference>
<protein>
    <submittedName>
        <fullName evidence="2">Glycosyltransferase family 2 protein</fullName>
    </submittedName>
</protein>
<dbReference type="Proteomes" id="UP000471648">
    <property type="component" value="Unassembled WGS sequence"/>
</dbReference>
<dbReference type="GO" id="GO:0016740">
    <property type="term" value="F:transferase activity"/>
    <property type="evidence" value="ECO:0007669"/>
    <property type="project" value="UniProtKB-KW"/>
</dbReference>
<dbReference type="EMBL" id="JAAGME010001046">
    <property type="protein sequence ID" value="NEB70323.1"/>
    <property type="molecule type" value="Genomic_DNA"/>
</dbReference>
<gene>
    <name evidence="2" type="ORF">G3I39_25180</name>
</gene>
<proteinExistence type="predicted"/>
<accession>A0A6N9VC75</accession>
<organism evidence="2 3">
    <name type="scientific">Streptomyces microflavus</name>
    <name type="common">Streptomyces lipmanii</name>
    <dbReference type="NCBI Taxonomy" id="1919"/>
    <lineage>
        <taxon>Bacteria</taxon>
        <taxon>Bacillati</taxon>
        <taxon>Actinomycetota</taxon>
        <taxon>Actinomycetes</taxon>
        <taxon>Kitasatosporales</taxon>
        <taxon>Streptomycetaceae</taxon>
        <taxon>Streptomyces</taxon>
    </lineage>
</organism>
<dbReference type="Pfam" id="PF00535">
    <property type="entry name" value="Glycos_transf_2"/>
    <property type="match status" value="1"/>
</dbReference>
<dbReference type="CDD" id="cd00761">
    <property type="entry name" value="Glyco_tranf_GTA_type"/>
    <property type="match status" value="1"/>
</dbReference>
<evidence type="ECO:0000259" key="1">
    <source>
        <dbReference type="Pfam" id="PF00535"/>
    </source>
</evidence>
<dbReference type="Gene3D" id="3.90.550.10">
    <property type="entry name" value="Spore Coat Polysaccharide Biosynthesis Protein SpsA, Chain A"/>
    <property type="match status" value="1"/>
</dbReference>
<dbReference type="AlphaFoldDB" id="A0A6N9VC75"/>
<dbReference type="SUPFAM" id="SSF53448">
    <property type="entry name" value="Nucleotide-diphospho-sugar transferases"/>
    <property type="match status" value="1"/>
</dbReference>
<feature type="domain" description="Glycosyltransferase 2-like" evidence="1">
    <location>
        <begin position="46"/>
        <end position="113"/>
    </location>
</feature>
<sequence>MKPSITVVIPTHPFRVHNGMLARAVDSIERQHLTPDDLIIEVDKDGLGAATTRQRGLEKVTTEWVAFLDSDDWMYPEHLKVLSAGARAHKATYVFSYYMVHRRDGTPWPEIDPLGHFGKAWNPAAPHQTTITTLVRTDIAQRVGFTDPPPDSTVGGHRGGEDWHFTIGCRDVGARIVHIPRRTWAWVHHGLNSSGLPDRGDAAIR</sequence>
<evidence type="ECO:0000313" key="2">
    <source>
        <dbReference type="EMBL" id="NEB70323.1"/>
    </source>
</evidence>